<dbReference type="OrthoDB" id="10347049at2759"/>
<evidence type="ECO:0000313" key="2">
    <source>
        <dbReference type="Proteomes" id="UP000030665"/>
    </source>
</evidence>
<keyword evidence="2" id="KW-1185">Reference proteome</keyword>
<organism evidence="1 2">
    <name type="scientific">Trichuris trichiura</name>
    <name type="common">Whipworm</name>
    <name type="synonym">Trichocephalus trichiurus</name>
    <dbReference type="NCBI Taxonomy" id="36087"/>
    <lineage>
        <taxon>Eukaryota</taxon>
        <taxon>Metazoa</taxon>
        <taxon>Ecdysozoa</taxon>
        <taxon>Nematoda</taxon>
        <taxon>Enoplea</taxon>
        <taxon>Dorylaimia</taxon>
        <taxon>Trichinellida</taxon>
        <taxon>Trichuridae</taxon>
        <taxon>Trichuris</taxon>
    </lineage>
</organism>
<accession>A0A077ZHA1</accession>
<name>A0A077ZHA1_TRITR</name>
<gene>
    <name evidence="1" type="ORF">TTRE_0000751901</name>
</gene>
<dbReference type="Proteomes" id="UP000030665">
    <property type="component" value="Unassembled WGS sequence"/>
</dbReference>
<evidence type="ECO:0000313" key="1">
    <source>
        <dbReference type="EMBL" id="CDW59189.1"/>
    </source>
</evidence>
<protein>
    <submittedName>
        <fullName evidence="1">UPF0449 protein C19orf25 like protein</fullName>
    </submittedName>
</protein>
<proteinExistence type="predicted"/>
<sequence>MSNSIPIPEHIAESVQVMLASLQENLPAPPEGDLLEEDLHNVPPNDPLLTLITSPSSNLDLPSEFVEAFNYASRCRRLAQLHTVKAGEVDAELESCKMQIETITRLLEETESLIRSTDR</sequence>
<reference evidence="1" key="1">
    <citation type="submission" date="2014-01" db="EMBL/GenBank/DDBJ databases">
        <authorList>
            <person name="Aslett M."/>
        </authorList>
    </citation>
    <scope>NUCLEOTIDE SEQUENCE</scope>
</reference>
<dbReference type="AlphaFoldDB" id="A0A077ZHA1"/>
<reference evidence="1" key="2">
    <citation type="submission" date="2014-03" db="EMBL/GenBank/DDBJ databases">
        <title>The whipworm genome and dual-species transcriptomics of an intimate host-pathogen interaction.</title>
        <authorList>
            <person name="Foth B.J."/>
            <person name="Tsai I.J."/>
            <person name="Reid A.J."/>
            <person name="Bancroft A.J."/>
            <person name="Nichol S."/>
            <person name="Tracey A."/>
            <person name="Holroyd N."/>
            <person name="Cotton J.A."/>
            <person name="Stanley E.J."/>
            <person name="Zarowiecki M."/>
            <person name="Liu J.Z."/>
            <person name="Huckvale T."/>
            <person name="Cooper P.J."/>
            <person name="Grencis R.K."/>
            <person name="Berriman M."/>
        </authorList>
    </citation>
    <scope>NUCLEOTIDE SEQUENCE [LARGE SCALE GENOMIC DNA]</scope>
</reference>
<dbReference type="EMBL" id="HG806514">
    <property type="protein sequence ID" value="CDW59189.1"/>
    <property type="molecule type" value="Genomic_DNA"/>
</dbReference>